<evidence type="ECO:0000256" key="1">
    <source>
        <dbReference type="ARBA" id="ARBA00022481"/>
    </source>
</evidence>
<keyword evidence="7" id="KW-0812">Transmembrane</keyword>
<keyword evidence="7" id="KW-1133">Transmembrane helix</keyword>
<dbReference type="Gene3D" id="1.10.287.950">
    <property type="entry name" value="Methyl-accepting chemotaxis protein"/>
    <property type="match status" value="1"/>
</dbReference>
<dbReference type="SMART" id="SM00283">
    <property type="entry name" value="MA"/>
    <property type="match status" value="1"/>
</dbReference>
<evidence type="ECO:0000256" key="6">
    <source>
        <dbReference type="SAM" id="MobiDB-lite"/>
    </source>
</evidence>
<comment type="caution">
    <text evidence="9">The sequence shown here is derived from an EMBL/GenBank/DDBJ whole genome shotgun (WGS) entry which is preliminary data.</text>
</comment>
<dbReference type="CDD" id="cd11386">
    <property type="entry name" value="MCP_signal"/>
    <property type="match status" value="1"/>
</dbReference>
<reference evidence="10" key="1">
    <citation type="journal article" date="2019" name="Int. J. Syst. Evol. Microbiol.">
        <title>The Global Catalogue of Microorganisms (GCM) 10K type strain sequencing project: providing services to taxonomists for standard genome sequencing and annotation.</title>
        <authorList>
            <consortium name="The Broad Institute Genomics Platform"/>
            <consortium name="The Broad Institute Genome Sequencing Center for Infectious Disease"/>
            <person name="Wu L."/>
            <person name="Ma J."/>
        </authorList>
    </citation>
    <scope>NUCLEOTIDE SEQUENCE [LARGE SCALE GENOMIC DNA]</scope>
    <source>
        <strain evidence="10">CGMCC 1.15122</strain>
    </source>
</reference>
<dbReference type="Pfam" id="PF12729">
    <property type="entry name" value="4HB_MCP_1"/>
    <property type="match status" value="1"/>
</dbReference>
<dbReference type="PANTHER" id="PTHR43531">
    <property type="entry name" value="PROTEIN ICFG"/>
    <property type="match status" value="1"/>
</dbReference>
<dbReference type="InterPro" id="IPR004090">
    <property type="entry name" value="Chemotax_Me-accpt_rcpt"/>
</dbReference>
<dbReference type="RefSeq" id="WP_188640545.1">
    <property type="nucleotide sequence ID" value="NZ_BMHM01000008.1"/>
</dbReference>
<feature type="transmembrane region" description="Helical" evidence="7">
    <location>
        <begin position="201"/>
        <end position="219"/>
    </location>
</feature>
<comment type="similarity">
    <text evidence="3">Belongs to the methyl-accepting chemotaxis (MCP) protein family.</text>
</comment>
<keyword evidence="7" id="KW-0472">Membrane</keyword>
<keyword evidence="10" id="KW-1185">Reference proteome</keyword>
<evidence type="ECO:0000313" key="10">
    <source>
        <dbReference type="Proteomes" id="UP000597301"/>
    </source>
</evidence>
<dbReference type="InterPro" id="IPR004089">
    <property type="entry name" value="MCPsignal_dom"/>
</dbReference>
<evidence type="ECO:0000259" key="8">
    <source>
        <dbReference type="PROSITE" id="PS50111"/>
    </source>
</evidence>
<dbReference type="PANTHER" id="PTHR43531:SF14">
    <property type="entry name" value="METHYL-ACCEPTING CHEMOTAXIS PROTEIN I-RELATED"/>
    <property type="match status" value="1"/>
</dbReference>
<dbReference type="InterPro" id="IPR051310">
    <property type="entry name" value="MCP_chemotaxis"/>
</dbReference>
<feature type="compositionally biased region" description="Low complexity" evidence="6">
    <location>
        <begin position="331"/>
        <end position="342"/>
    </location>
</feature>
<feature type="domain" description="Methyl-accepting transducer" evidence="8">
    <location>
        <begin position="281"/>
        <end position="510"/>
    </location>
</feature>
<evidence type="ECO:0000256" key="5">
    <source>
        <dbReference type="SAM" id="Coils"/>
    </source>
</evidence>
<evidence type="ECO:0000313" key="9">
    <source>
        <dbReference type="EMBL" id="GGC99499.1"/>
    </source>
</evidence>
<keyword evidence="1" id="KW-0488">Methylation</keyword>
<accession>A0ABQ1PMM9</accession>
<gene>
    <name evidence="9" type="ORF">GCM10011382_32510</name>
</gene>
<proteinExistence type="inferred from homology"/>
<feature type="coiled-coil region" evidence="5">
    <location>
        <begin position="86"/>
        <end position="120"/>
    </location>
</feature>
<dbReference type="EMBL" id="BMHM01000008">
    <property type="protein sequence ID" value="GGC99499.1"/>
    <property type="molecule type" value="Genomic_DNA"/>
</dbReference>
<feature type="compositionally biased region" description="Polar residues" evidence="6">
    <location>
        <begin position="526"/>
        <end position="536"/>
    </location>
</feature>
<evidence type="ECO:0000256" key="3">
    <source>
        <dbReference type="ARBA" id="ARBA00029447"/>
    </source>
</evidence>
<dbReference type="Pfam" id="PF00015">
    <property type="entry name" value="MCPsignal"/>
    <property type="match status" value="1"/>
</dbReference>
<organism evidence="9 10">
    <name type="scientific">Vreelandella lutescens</name>
    <dbReference type="NCBI Taxonomy" id="1602943"/>
    <lineage>
        <taxon>Bacteria</taxon>
        <taxon>Pseudomonadati</taxon>
        <taxon>Pseudomonadota</taxon>
        <taxon>Gammaproteobacteria</taxon>
        <taxon>Oceanospirillales</taxon>
        <taxon>Halomonadaceae</taxon>
        <taxon>Vreelandella</taxon>
    </lineage>
</organism>
<feature type="region of interest" description="Disordered" evidence="6">
    <location>
        <begin position="526"/>
        <end position="569"/>
    </location>
</feature>
<feature type="compositionally biased region" description="Polar residues" evidence="6">
    <location>
        <begin position="320"/>
        <end position="330"/>
    </location>
</feature>
<feature type="region of interest" description="Disordered" evidence="6">
    <location>
        <begin position="289"/>
        <end position="349"/>
    </location>
</feature>
<dbReference type="PROSITE" id="PS50111">
    <property type="entry name" value="CHEMOTAXIS_TRANSDUC_2"/>
    <property type="match status" value="1"/>
</dbReference>
<evidence type="ECO:0000256" key="4">
    <source>
        <dbReference type="PROSITE-ProRule" id="PRU00284"/>
    </source>
</evidence>
<evidence type="ECO:0000256" key="7">
    <source>
        <dbReference type="SAM" id="Phobius"/>
    </source>
</evidence>
<feature type="compositionally biased region" description="Low complexity" evidence="6">
    <location>
        <begin position="548"/>
        <end position="562"/>
    </location>
</feature>
<evidence type="ECO:0000256" key="2">
    <source>
        <dbReference type="ARBA" id="ARBA00023224"/>
    </source>
</evidence>
<name>A0ABQ1PMM9_9GAMM</name>
<dbReference type="PRINTS" id="PR00260">
    <property type="entry name" value="CHEMTRNSDUCR"/>
</dbReference>
<keyword evidence="5" id="KW-0175">Coiled coil</keyword>
<keyword evidence="2 4" id="KW-0807">Transducer</keyword>
<sequence>MTSLMKRLSGTKISTRLTTGFSILLALLVLLTVAGVLQVNQIDRGLSEINDVNGAKQRLAVSMRGSVHDRAIVLRDIVITSGDGNLEPLSREMTRLLETYETARREMQSLNQQHPASEQERQILSSIDDQFATTLNLSQQVVAARDIDEYARAQTIMLEQAGPAYSEWLSRINQFIDLQEQINDATTADARATASGFQMQMLGLTLFALLIGAFIAIFLSRQLLRELGAEPYEVKAFAQAIGQGKLATKGRLKKGDTRSIMAYQVEMAKHLQDIVTQVRASAEAVASNSEQIAEGNNDLASRTEEQASALAETASAMEELNSTVKQNADNSEQASQEADSASKTARRGGEAVHQVVATMNDLNKSSQEIAGIISTIDSIAFQTNILALNASVEAARAGEHGRGFAVVAEEVRKLAQRSADAAREINNLISSNLERVNHGNERAEEASKSTEEIVEAIQRVTTIMQEISNASAEQSAGVQEVGQAVTEMDQVTQQNASLVHESATAANNLRQNAHQLLHAMEAFKLPNTSTPSTQHRANPAPSLQRPNAPTAPTLPAAKSSASEPEWESF</sequence>
<dbReference type="InterPro" id="IPR024478">
    <property type="entry name" value="HlyB_4HB_MCP"/>
</dbReference>
<dbReference type="Proteomes" id="UP000597301">
    <property type="component" value="Unassembled WGS sequence"/>
</dbReference>
<protein>
    <submittedName>
        <fullName evidence="9">Methyl-accepting chemotaxis protein</fullName>
    </submittedName>
</protein>
<dbReference type="SUPFAM" id="SSF58104">
    <property type="entry name" value="Methyl-accepting chemotaxis protein (MCP) signaling domain"/>
    <property type="match status" value="1"/>
</dbReference>